<dbReference type="Gene3D" id="3.40.50.880">
    <property type="match status" value="1"/>
</dbReference>
<dbReference type="InterPro" id="IPR029062">
    <property type="entry name" value="Class_I_gatase-like"/>
</dbReference>
<feature type="domain" description="Glutamine amidotransferase" evidence="1">
    <location>
        <begin position="12"/>
        <end position="197"/>
    </location>
</feature>
<evidence type="ECO:0000313" key="2">
    <source>
        <dbReference type="EMBL" id="MFC4721121.1"/>
    </source>
</evidence>
<accession>A0ABV9N106</accession>
<organism evidence="2 3">
    <name type="scientific">Geojedonia litorea</name>
    <dbReference type="NCBI Taxonomy" id="1268269"/>
    <lineage>
        <taxon>Bacteria</taxon>
        <taxon>Pseudomonadati</taxon>
        <taxon>Bacteroidota</taxon>
        <taxon>Flavobacteriia</taxon>
        <taxon>Flavobacteriales</taxon>
        <taxon>Flavobacteriaceae</taxon>
        <taxon>Geojedonia</taxon>
    </lineage>
</organism>
<dbReference type="CDD" id="cd01741">
    <property type="entry name" value="GATase1_1"/>
    <property type="match status" value="1"/>
</dbReference>
<protein>
    <submittedName>
        <fullName evidence="2">Type 1 glutamine amidotransferase</fullName>
    </submittedName>
</protein>
<dbReference type="Pfam" id="PF00117">
    <property type="entry name" value="GATase"/>
    <property type="match status" value="1"/>
</dbReference>
<sequence>MKSKVLILDYSVDQFETPIIKSFLNRNFDVEVTALHITNEASFPDDLIEADFTHVVHTGSTLSINDPSPFTKEAVNYIQDLVRKGTRQFGICYGHQLMALALVGENAVRATLKGMEAGWGEVEFNVLGQQLLNLNPVERIWQHHFDEVTELPEGSEIIATNSHSLIQAYINKEKRLLGTQFHPEINLKQGNKYFLKDRKLLEKNGFDVDVMVERIPSFNTPKVFFEFFLNQ</sequence>
<dbReference type="RefSeq" id="WP_387960530.1">
    <property type="nucleotide sequence ID" value="NZ_JBHSGP010000005.1"/>
</dbReference>
<dbReference type="Proteomes" id="UP001595953">
    <property type="component" value="Unassembled WGS sequence"/>
</dbReference>
<proteinExistence type="predicted"/>
<comment type="caution">
    <text evidence="2">The sequence shown here is derived from an EMBL/GenBank/DDBJ whole genome shotgun (WGS) entry which is preliminary data.</text>
</comment>
<dbReference type="InterPro" id="IPR044992">
    <property type="entry name" value="ChyE-like"/>
</dbReference>
<dbReference type="PANTHER" id="PTHR42695:SF5">
    <property type="entry name" value="GLUTAMINE AMIDOTRANSFERASE YLR126C-RELATED"/>
    <property type="match status" value="1"/>
</dbReference>
<dbReference type="PROSITE" id="PS51273">
    <property type="entry name" value="GATASE_TYPE_1"/>
    <property type="match status" value="1"/>
</dbReference>
<reference evidence="3" key="1">
    <citation type="journal article" date="2019" name="Int. J. Syst. Evol. Microbiol.">
        <title>The Global Catalogue of Microorganisms (GCM) 10K type strain sequencing project: providing services to taxonomists for standard genome sequencing and annotation.</title>
        <authorList>
            <consortium name="The Broad Institute Genomics Platform"/>
            <consortium name="The Broad Institute Genome Sequencing Center for Infectious Disease"/>
            <person name="Wu L."/>
            <person name="Ma J."/>
        </authorList>
    </citation>
    <scope>NUCLEOTIDE SEQUENCE [LARGE SCALE GENOMIC DNA]</scope>
    <source>
        <strain evidence="3">CCUG 63682</strain>
    </source>
</reference>
<evidence type="ECO:0000259" key="1">
    <source>
        <dbReference type="Pfam" id="PF00117"/>
    </source>
</evidence>
<gene>
    <name evidence="2" type="ORF">ACFO5O_02225</name>
</gene>
<keyword evidence="2" id="KW-0315">Glutamine amidotransferase</keyword>
<dbReference type="PANTHER" id="PTHR42695">
    <property type="entry name" value="GLUTAMINE AMIDOTRANSFERASE YLR126C-RELATED"/>
    <property type="match status" value="1"/>
</dbReference>
<name>A0ABV9N106_9FLAO</name>
<keyword evidence="3" id="KW-1185">Reference proteome</keyword>
<dbReference type="SUPFAM" id="SSF52317">
    <property type="entry name" value="Class I glutamine amidotransferase-like"/>
    <property type="match status" value="1"/>
</dbReference>
<dbReference type="EMBL" id="JBHSGP010000005">
    <property type="protein sequence ID" value="MFC4721121.1"/>
    <property type="molecule type" value="Genomic_DNA"/>
</dbReference>
<evidence type="ECO:0000313" key="3">
    <source>
        <dbReference type="Proteomes" id="UP001595953"/>
    </source>
</evidence>
<dbReference type="InterPro" id="IPR017926">
    <property type="entry name" value="GATASE"/>
</dbReference>